<gene>
    <name evidence="2" type="ORF">ILYODFUR_017595</name>
</gene>
<evidence type="ECO:0000256" key="1">
    <source>
        <dbReference type="SAM" id="MobiDB-lite"/>
    </source>
</evidence>
<organism evidence="2 3">
    <name type="scientific">Ilyodon furcidens</name>
    <name type="common">goldbreast splitfin</name>
    <dbReference type="NCBI Taxonomy" id="33524"/>
    <lineage>
        <taxon>Eukaryota</taxon>
        <taxon>Metazoa</taxon>
        <taxon>Chordata</taxon>
        <taxon>Craniata</taxon>
        <taxon>Vertebrata</taxon>
        <taxon>Euteleostomi</taxon>
        <taxon>Actinopterygii</taxon>
        <taxon>Neopterygii</taxon>
        <taxon>Teleostei</taxon>
        <taxon>Neoteleostei</taxon>
        <taxon>Acanthomorphata</taxon>
        <taxon>Ovalentaria</taxon>
        <taxon>Atherinomorphae</taxon>
        <taxon>Cyprinodontiformes</taxon>
        <taxon>Goodeidae</taxon>
        <taxon>Ilyodon</taxon>
    </lineage>
</organism>
<keyword evidence="3" id="KW-1185">Reference proteome</keyword>
<comment type="caution">
    <text evidence="2">The sequence shown here is derived from an EMBL/GenBank/DDBJ whole genome shotgun (WGS) entry which is preliminary data.</text>
</comment>
<name>A0ABV0SM10_9TELE</name>
<evidence type="ECO:0000313" key="3">
    <source>
        <dbReference type="Proteomes" id="UP001482620"/>
    </source>
</evidence>
<evidence type="ECO:0000313" key="2">
    <source>
        <dbReference type="EMBL" id="MEQ2221612.1"/>
    </source>
</evidence>
<feature type="region of interest" description="Disordered" evidence="1">
    <location>
        <begin position="1"/>
        <end position="62"/>
    </location>
</feature>
<dbReference type="Proteomes" id="UP001482620">
    <property type="component" value="Unassembled WGS sequence"/>
</dbReference>
<reference evidence="2 3" key="1">
    <citation type="submission" date="2021-06" db="EMBL/GenBank/DDBJ databases">
        <authorList>
            <person name="Palmer J.M."/>
        </authorList>
    </citation>
    <scope>NUCLEOTIDE SEQUENCE [LARGE SCALE GENOMIC DNA]</scope>
    <source>
        <strain evidence="3">if_2019</strain>
        <tissue evidence="2">Muscle</tissue>
    </source>
</reference>
<accession>A0ABV0SM10</accession>
<feature type="compositionally biased region" description="Basic and acidic residues" evidence="1">
    <location>
        <begin position="40"/>
        <end position="53"/>
    </location>
</feature>
<feature type="compositionally biased region" description="Low complexity" evidence="1">
    <location>
        <begin position="19"/>
        <end position="39"/>
    </location>
</feature>
<proteinExistence type="predicted"/>
<dbReference type="EMBL" id="JAHRIQ010001667">
    <property type="protein sequence ID" value="MEQ2221612.1"/>
    <property type="molecule type" value="Genomic_DNA"/>
</dbReference>
<protein>
    <submittedName>
        <fullName evidence="2">Uncharacterized protein</fullName>
    </submittedName>
</protein>
<sequence length="103" mass="10604">MMIARNGHSVPSPGRGSLGPHPGARPAGGARWRVPGGRAFTHEPRTGTPKEETWVPLPMDSPPMGGAKGVECNVLWVVAEGGDLGGLILGCRSCLLGRGAGDR</sequence>